<keyword evidence="3" id="KW-1185">Reference proteome</keyword>
<proteinExistence type="predicted"/>
<gene>
    <name evidence="2" type="ORF">Zmor_026658</name>
</gene>
<evidence type="ECO:0000313" key="3">
    <source>
        <dbReference type="Proteomes" id="UP001168821"/>
    </source>
</evidence>
<name>A0AA38HZM5_9CUCU</name>
<dbReference type="AlphaFoldDB" id="A0AA38HZM5"/>
<sequence length="144" mass="16441">MGRRKWKLYQESMSRNYLQPLNNNVKTPKDHHNNNHNSNKEVEQNNHHEKDNNTATYTSSSTPKNDDGGGDSAVTTEHKEKENEKTTLQPPPVEDRLKDWTPETKCYFCVDGKLDSEHTAHGVLVITLTVKISGFFVENCVDSK</sequence>
<feature type="compositionally biased region" description="Polar residues" evidence="1">
    <location>
        <begin position="53"/>
        <end position="63"/>
    </location>
</feature>
<reference evidence="2" key="1">
    <citation type="journal article" date="2023" name="G3 (Bethesda)">
        <title>Whole genome assemblies of Zophobas morio and Tenebrio molitor.</title>
        <authorList>
            <person name="Kaur S."/>
            <person name="Stinson S.A."/>
            <person name="diCenzo G.C."/>
        </authorList>
    </citation>
    <scope>NUCLEOTIDE SEQUENCE</scope>
    <source>
        <strain evidence="2">QUZm001</strain>
    </source>
</reference>
<protein>
    <submittedName>
        <fullName evidence="2">Uncharacterized protein</fullName>
    </submittedName>
</protein>
<dbReference type="Proteomes" id="UP001168821">
    <property type="component" value="Unassembled WGS sequence"/>
</dbReference>
<feature type="compositionally biased region" description="Basic and acidic residues" evidence="1">
    <location>
        <begin position="27"/>
        <end position="52"/>
    </location>
</feature>
<feature type="region of interest" description="Disordered" evidence="1">
    <location>
        <begin position="16"/>
        <end position="98"/>
    </location>
</feature>
<feature type="compositionally biased region" description="Polar residues" evidence="1">
    <location>
        <begin position="16"/>
        <end position="26"/>
    </location>
</feature>
<accession>A0AA38HZM5</accession>
<organism evidence="2 3">
    <name type="scientific">Zophobas morio</name>
    <dbReference type="NCBI Taxonomy" id="2755281"/>
    <lineage>
        <taxon>Eukaryota</taxon>
        <taxon>Metazoa</taxon>
        <taxon>Ecdysozoa</taxon>
        <taxon>Arthropoda</taxon>
        <taxon>Hexapoda</taxon>
        <taxon>Insecta</taxon>
        <taxon>Pterygota</taxon>
        <taxon>Neoptera</taxon>
        <taxon>Endopterygota</taxon>
        <taxon>Coleoptera</taxon>
        <taxon>Polyphaga</taxon>
        <taxon>Cucujiformia</taxon>
        <taxon>Tenebrionidae</taxon>
        <taxon>Zophobas</taxon>
    </lineage>
</organism>
<evidence type="ECO:0000256" key="1">
    <source>
        <dbReference type="SAM" id="MobiDB-lite"/>
    </source>
</evidence>
<comment type="caution">
    <text evidence="2">The sequence shown here is derived from an EMBL/GenBank/DDBJ whole genome shotgun (WGS) entry which is preliminary data.</text>
</comment>
<dbReference type="EMBL" id="JALNTZ010000008">
    <property type="protein sequence ID" value="KAJ3643979.1"/>
    <property type="molecule type" value="Genomic_DNA"/>
</dbReference>
<evidence type="ECO:0000313" key="2">
    <source>
        <dbReference type="EMBL" id="KAJ3643979.1"/>
    </source>
</evidence>
<feature type="compositionally biased region" description="Basic and acidic residues" evidence="1">
    <location>
        <begin position="76"/>
        <end position="85"/>
    </location>
</feature>